<dbReference type="PANTHER" id="PTHR31301">
    <property type="entry name" value="LOB DOMAIN-CONTAINING PROTEIN 4-RELATED"/>
    <property type="match status" value="1"/>
</dbReference>
<dbReference type="Pfam" id="PF03195">
    <property type="entry name" value="LOB"/>
    <property type="match status" value="1"/>
</dbReference>
<evidence type="ECO:0000313" key="3">
    <source>
        <dbReference type="EMBL" id="MCH83477.1"/>
    </source>
</evidence>
<name>A0A392M7L6_9FABA</name>
<accession>A0A392M7L6</accession>
<reference evidence="3 4" key="1">
    <citation type="journal article" date="2018" name="Front. Plant Sci.">
        <title>Red Clover (Trifolium pratense) and Zigzag Clover (T. medium) - A Picture of Genomic Similarities and Differences.</title>
        <authorList>
            <person name="Dluhosova J."/>
            <person name="Istvanek J."/>
            <person name="Nedelnik J."/>
            <person name="Repkova J."/>
        </authorList>
    </citation>
    <scope>NUCLEOTIDE SEQUENCE [LARGE SCALE GENOMIC DNA]</scope>
    <source>
        <strain evidence="4">cv. 10/8</strain>
        <tissue evidence="3">Leaf</tissue>
    </source>
</reference>
<organism evidence="3 4">
    <name type="scientific">Trifolium medium</name>
    <dbReference type="NCBI Taxonomy" id="97028"/>
    <lineage>
        <taxon>Eukaryota</taxon>
        <taxon>Viridiplantae</taxon>
        <taxon>Streptophyta</taxon>
        <taxon>Embryophyta</taxon>
        <taxon>Tracheophyta</taxon>
        <taxon>Spermatophyta</taxon>
        <taxon>Magnoliopsida</taxon>
        <taxon>eudicotyledons</taxon>
        <taxon>Gunneridae</taxon>
        <taxon>Pentapetalae</taxon>
        <taxon>rosids</taxon>
        <taxon>fabids</taxon>
        <taxon>Fabales</taxon>
        <taxon>Fabaceae</taxon>
        <taxon>Papilionoideae</taxon>
        <taxon>50 kb inversion clade</taxon>
        <taxon>NPAAA clade</taxon>
        <taxon>Hologalegina</taxon>
        <taxon>IRL clade</taxon>
        <taxon>Trifolieae</taxon>
        <taxon>Trifolium</taxon>
    </lineage>
</organism>
<dbReference type="AlphaFoldDB" id="A0A392M7L6"/>
<protein>
    <submittedName>
        <fullName evidence="3">LOB domain-containing protein 2-like</fullName>
    </submittedName>
</protein>
<sequence>MDGKKTCAACKISKKPCTDSCPIKPFYPDPHEDYDDINEVFSVEHLKDWLKKTTDEQKQNLIEALAWESGIRKQDPISGSFGVYKKICEENLQLKVEQKLSKMKIETLEGKIAAISEEHFNLWVEAEELKKKASSS</sequence>
<comment type="caution">
    <text evidence="3">The sequence shown here is derived from an EMBL/GenBank/DDBJ whole genome shotgun (WGS) entry which is preliminary data.</text>
</comment>
<dbReference type="InterPro" id="IPR004883">
    <property type="entry name" value="LOB"/>
</dbReference>
<dbReference type="PROSITE" id="PS50891">
    <property type="entry name" value="LOB"/>
    <property type="match status" value="1"/>
</dbReference>
<keyword evidence="4" id="KW-1185">Reference proteome</keyword>
<gene>
    <name evidence="3" type="ORF">A2U01_0004299</name>
</gene>
<proteinExistence type="inferred from homology"/>
<dbReference type="EMBL" id="LXQA010005255">
    <property type="protein sequence ID" value="MCH83477.1"/>
    <property type="molecule type" value="Genomic_DNA"/>
</dbReference>
<comment type="similarity">
    <text evidence="1">Belongs to the LOB domain-containing protein family.</text>
</comment>
<evidence type="ECO:0000256" key="1">
    <source>
        <dbReference type="ARBA" id="ARBA00005474"/>
    </source>
</evidence>
<evidence type="ECO:0000313" key="4">
    <source>
        <dbReference type="Proteomes" id="UP000265520"/>
    </source>
</evidence>
<dbReference type="Proteomes" id="UP000265520">
    <property type="component" value="Unassembled WGS sequence"/>
</dbReference>
<evidence type="ECO:0000259" key="2">
    <source>
        <dbReference type="PROSITE" id="PS50891"/>
    </source>
</evidence>
<feature type="domain" description="LOB" evidence="2">
    <location>
        <begin position="5"/>
        <end position="105"/>
    </location>
</feature>
<dbReference type="PANTHER" id="PTHR31301:SF19">
    <property type="entry name" value="LOB DOMAIN-CONTAINING PROTEIN 2"/>
    <property type="match status" value="1"/>
</dbReference>